<feature type="region of interest" description="Disordered" evidence="2">
    <location>
        <begin position="783"/>
        <end position="879"/>
    </location>
</feature>
<feature type="region of interest" description="Disordered" evidence="2">
    <location>
        <begin position="901"/>
        <end position="932"/>
    </location>
</feature>
<keyword evidence="1" id="KW-0862">Zinc</keyword>
<dbReference type="GO" id="GO:0008270">
    <property type="term" value="F:zinc ion binding"/>
    <property type="evidence" value="ECO:0007669"/>
    <property type="project" value="UniProtKB-KW"/>
</dbReference>
<evidence type="ECO:0000256" key="1">
    <source>
        <dbReference type="PROSITE-ProRule" id="PRU00047"/>
    </source>
</evidence>
<keyword evidence="1" id="KW-0863">Zinc-finger</keyword>
<gene>
    <name evidence="4" type="ORF">Tci_044372</name>
</gene>
<dbReference type="Pfam" id="PF22936">
    <property type="entry name" value="Pol_BBD"/>
    <property type="match status" value="1"/>
</dbReference>
<dbReference type="Pfam" id="PF07727">
    <property type="entry name" value="RVT_2"/>
    <property type="match status" value="1"/>
</dbReference>
<comment type="caution">
    <text evidence="4">The sequence shown here is derived from an EMBL/GenBank/DDBJ whole genome shotgun (WGS) entry which is preliminary data.</text>
</comment>
<protein>
    <submittedName>
        <fullName evidence="4">Retrovirus-related Pol polyprotein from transposon TNT 1-94</fullName>
    </submittedName>
</protein>
<evidence type="ECO:0000313" key="4">
    <source>
        <dbReference type="EMBL" id="GEU72394.1"/>
    </source>
</evidence>
<sequence>MLNFRKTFCHNNIKNDLRKLKGKDIVNNAVQVLNATTITPRMYKLDPVTLAPKDKNNRETHIYYLKHTIEQSAILKEIVKQAYSLIPLDIASYSACTYVNMIQELLGYVRDTFHDIHKPRVSRSIKSSKSMSTDNTKNDRILQISSSTKKKNKVEDCFRIVKFNLNKKIYVVEPYGNANVQHSKLITNSKLMCVKCNNSMFDARLELCFLEFVSDMNASSKSKFVKKTKKKEEWKPIGKVFTKIGYQWRPTGRTFNLVRNVCLLTRITTTNKVPLREPIHLEVVQIFLWYLDSGCSKHMTGDRSQLTKFVHKFLGTVKFGNDQIAKIMRYGDYQIGNIIISRVYYMEGLGHNLFSVGQFCDSDLEVKFLASKNEAPDFIIKFMKMILVRLNTPVKNIRTYNGTEFVNQTLNRYYKSAVPVAPAPRAIDLADSLVSTLSDQDAPSKKILLVLSPLEINYRLIPCGVILTPSLFQSNQRTSNKQSHVDLTKWIYKVKTNEFGGVLKNKERLVDQGFRKEEGIDFEESFALVTRIKAICIFVANAANKNMMIFQKDVKTAFQKGAVDPTLFTWKAGNDLLLIINSDAYNFKLEKKKFRVDMEVFRKILQICPRILNQDFIAPPSEEELVTFIQELGYSGKCNMLSAIHTDQIYQPWRTFTTIINRALIPDDMINQDIKDFIAYKTYYDFATGKVAPKKARKFKKIASALRKLSLVKEAKPVKKAKRVKRPAKKFATTPTTGVVIRDNHDVSVSKKKAPAKGDRGNDIELLSDAALLEAAQVKEALEKKKKDSHMLHASGSVLTKDSDNELWGDSEDESDDINDDDDDDHVNDDDSKNEDDDGNDAHDSERTDLDDDDENPSFTLRDYNKEQHDEEYESDDDHENIFEEEDDDLYKDVDVRSLGAEHEKEKKGDEVITDADENVSQEKSHDTNSTTESVSAAASVSTVCAKMLVSSFPNVGFLSNAVWFRFRIDVNDLEEMDLRWKMAMLKMRARRFLPKTGRNLGANGPTSMGFDMSKVECYNCHRKGHFWRRCRGESLLNHDSSIIPSSSKIDSLLDEFAGELTLLKSIPPGIDKTDCDPEEEIRLTKRLLYDNSSPCPLKEFVSENSNADIKSFSPFPIPVKDSNSLMEKIDLSFNPDDPMPSGIEEDDYDSERDILIREELLNNYFLLLPVIESYHFDIPSFSRPPTKPPDGNTGILNIKTMGDISEQMVPMPGLMITRVLNQEKSPDLLSHQGLETF</sequence>
<reference evidence="4" key="1">
    <citation type="journal article" date="2019" name="Sci. Rep.">
        <title>Draft genome of Tanacetum cinerariifolium, the natural source of mosquito coil.</title>
        <authorList>
            <person name="Yamashiro T."/>
            <person name="Shiraishi A."/>
            <person name="Satake H."/>
            <person name="Nakayama K."/>
        </authorList>
    </citation>
    <scope>NUCLEOTIDE SEQUENCE</scope>
</reference>
<dbReference type="InterPro" id="IPR001878">
    <property type="entry name" value="Znf_CCHC"/>
</dbReference>
<dbReference type="AlphaFoldDB" id="A0A6L2MIT9"/>
<feature type="compositionally biased region" description="Acidic residues" evidence="2">
    <location>
        <begin position="870"/>
        <end position="879"/>
    </location>
</feature>
<dbReference type="PROSITE" id="PS50158">
    <property type="entry name" value="ZF_CCHC"/>
    <property type="match status" value="1"/>
</dbReference>
<dbReference type="InterPro" id="IPR054722">
    <property type="entry name" value="PolX-like_BBD"/>
</dbReference>
<evidence type="ECO:0000259" key="3">
    <source>
        <dbReference type="PROSITE" id="PS50158"/>
    </source>
</evidence>
<dbReference type="EMBL" id="BKCJ010006485">
    <property type="protein sequence ID" value="GEU72394.1"/>
    <property type="molecule type" value="Genomic_DNA"/>
</dbReference>
<dbReference type="SUPFAM" id="SSF57756">
    <property type="entry name" value="Retrovirus zinc finger-like domains"/>
    <property type="match status" value="1"/>
</dbReference>
<keyword evidence="1" id="KW-0479">Metal-binding</keyword>
<feature type="compositionally biased region" description="Acidic residues" evidence="2">
    <location>
        <begin position="805"/>
        <end position="839"/>
    </location>
</feature>
<feature type="domain" description="CCHC-type" evidence="3">
    <location>
        <begin position="1018"/>
        <end position="1032"/>
    </location>
</feature>
<dbReference type="InterPro" id="IPR036875">
    <property type="entry name" value="Znf_CCHC_sf"/>
</dbReference>
<feature type="compositionally biased region" description="Basic and acidic residues" evidence="2">
    <location>
        <begin position="901"/>
        <end position="911"/>
    </location>
</feature>
<proteinExistence type="predicted"/>
<dbReference type="InterPro" id="IPR013103">
    <property type="entry name" value="RVT_2"/>
</dbReference>
<evidence type="ECO:0000256" key="2">
    <source>
        <dbReference type="SAM" id="MobiDB-lite"/>
    </source>
</evidence>
<organism evidence="4">
    <name type="scientific">Tanacetum cinerariifolium</name>
    <name type="common">Dalmatian daisy</name>
    <name type="synonym">Chrysanthemum cinerariifolium</name>
    <dbReference type="NCBI Taxonomy" id="118510"/>
    <lineage>
        <taxon>Eukaryota</taxon>
        <taxon>Viridiplantae</taxon>
        <taxon>Streptophyta</taxon>
        <taxon>Embryophyta</taxon>
        <taxon>Tracheophyta</taxon>
        <taxon>Spermatophyta</taxon>
        <taxon>Magnoliopsida</taxon>
        <taxon>eudicotyledons</taxon>
        <taxon>Gunneridae</taxon>
        <taxon>Pentapetalae</taxon>
        <taxon>asterids</taxon>
        <taxon>campanulids</taxon>
        <taxon>Asterales</taxon>
        <taxon>Asteraceae</taxon>
        <taxon>Asteroideae</taxon>
        <taxon>Anthemideae</taxon>
        <taxon>Anthemidinae</taxon>
        <taxon>Tanacetum</taxon>
    </lineage>
</organism>
<accession>A0A6L2MIT9</accession>
<name>A0A6L2MIT9_TANCI</name>
<dbReference type="GO" id="GO:0003676">
    <property type="term" value="F:nucleic acid binding"/>
    <property type="evidence" value="ECO:0007669"/>
    <property type="project" value="InterPro"/>
</dbReference>